<dbReference type="InterPro" id="IPR024983">
    <property type="entry name" value="CHAT_dom"/>
</dbReference>
<dbReference type="RefSeq" id="WP_190952674.1">
    <property type="nucleotide sequence ID" value="NZ_JACJTC010000043.1"/>
</dbReference>
<evidence type="ECO:0000313" key="2">
    <source>
        <dbReference type="EMBL" id="MBD2616219.1"/>
    </source>
</evidence>
<evidence type="ECO:0000313" key="3">
    <source>
        <dbReference type="Proteomes" id="UP000606396"/>
    </source>
</evidence>
<dbReference type="Gene3D" id="3.40.50.10140">
    <property type="entry name" value="Toll/interleukin-1 receptor homology (TIR) domain"/>
    <property type="match status" value="1"/>
</dbReference>
<name>A0ABR8HK66_NOSPU</name>
<organism evidence="2 3">
    <name type="scientific">Nostoc punctiforme FACHB-252</name>
    <dbReference type="NCBI Taxonomy" id="1357509"/>
    <lineage>
        <taxon>Bacteria</taxon>
        <taxon>Bacillati</taxon>
        <taxon>Cyanobacteriota</taxon>
        <taxon>Cyanophyceae</taxon>
        <taxon>Nostocales</taxon>
        <taxon>Nostocaceae</taxon>
        <taxon>Nostoc</taxon>
    </lineage>
</organism>
<dbReference type="InterPro" id="IPR035897">
    <property type="entry name" value="Toll_tir_struct_dom_sf"/>
</dbReference>
<dbReference type="InterPro" id="IPR000157">
    <property type="entry name" value="TIR_dom"/>
</dbReference>
<comment type="caution">
    <text evidence="2">The sequence shown here is derived from an EMBL/GenBank/DDBJ whole genome shotgun (WGS) entry which is preliminary data.</text>
</comment>
<sequence length="726" mass="81429">MNNDSIQKILLLAANPIGSRYLRLGEEMREIEEGLKRSKNRERYSLATAQAVRYRDIHRAILEHEPQIIHFSGHGAGEEGLVFEDETGAAKLVDAEALAGLFQLFSGQVQCVVLNACYSQVQAQAISQHIPCVIGMKKAIGDRAAIEFAVGFYDALGAKKSYEFAYNLGCNAIRMTGISEQDIPTLLKTAQIESMSAKTQPLQLASSPVSTKAITSQRVFISYRSQQPDAGLAQEFYNQLVAAGHEAFMAAASISWGQNWVERIDEELKRCDYFLLLLSEQSASSDMVAGEVRTARKLQDKLGKPVILPVRVNLPFDDPLNYELRSFLQTIQQRQWKSQADTPVILSEILALLSTGSAPQPVAEEITPTPIVVKRDRPPLPVAELELPGGTIQLASRFYVQREPWESRSLEQIEKNAGLIRIKAPRQMGKTSLLARICHHATELGYRTATLDFLETDETIFEDLTVFLKRFCALISRKLGISPRKVSEFWDEELFGPKENCNDYFEQCILVDLTVPLFLGLDELDRLFPYNAVAKEFLALLRSWNEKAKVNETWAKLRMAIAHSTESYVVMDTNSSPFNVGLAVELPEFNQEQVLDLVARHGLSWGTEETRQLMEMVGGHPYLVRLALYHIAQGDLTLTQLVATASTDAGIYGEHLRRHLWNLQQNPELAAAFQKVVATDKPVCLPSMSAFKLNGMGLVSLQGNEVIVRHESLYRPYFQSRLRIRE</sequence>
<dbReference type="SMART" id="SM00255">
    <property type="entry name" value="TIR"/>
    <property type="match status" value="1"/>
</dbReference>
<reference evidence="2 3" key="1">
    <citation type="journal article" date="2020" name="ISME J.">
        <title>Comparative genomics reveals insights into cyanobacterial evolution and habitat adaptation.</title>
        <authorList>
            <person name="Chen M.Y."/>
            <person name="Teng W.K."/>
            <person name="Zhao L."/>
            <person name="Hu C.X."/>
            <person name="Zhou Y.K."/>
            <person name="Han B.P."/>
            <person name="Song L.R."/>
            <person name="Shu W.S."/>
        </authorList>
    </citation>
    <scope>NUCLEOTIDE SEQUENCE [LARGE SCALE GENOMIC DNA]</scope>
    <source>
        <strain evidence="2 3">FACHB-252</strain>
    </source>
</reference>
<accession>A0ABR8HK66</accession>
<dbReference type="SUPFAM" id="SSF52540">
    <property type="entry name" value="P-loop containing nucleoside triphosphate hydrolases"/>
    <property type="match status" value="1"/>
</dbReference>
<dbReference type="Pfam" id="PF13676">
    <property type="entry name" value="TIR_2"/>
    <property type="match status" value="1"/>
</dbReference>
<dbReference type="Pfam" id="PF14516">
    <property type="entry name" value="AAA_35"/>
    <property type="match status" value="1"/>
</dbReference>
<proteinExistence type="predicted"/>
<dbReference type="Gene3D" id="3.40.50.300">
    <property type="entry name" value="P-loop containing nucleotide triphosphate hydrolases"/>
    <property type="match status" value="1"/>
</dbReference>
<dbReference type="PROSITE" id="PS50104">
    <property type="entry name" value="TIR"/>
    <property type="match status" value="1"/>
</dbReference>
<gene>
    <name evidence="2" type="ORF">H6G94_34095</name>
</gene>
<evidence type="ECO:0000259" key="1">
    <source>
        <dbReference type="PROSITE" id="PS50104"/>
    </source>
</evidence>
<keyword evidence="3" id="KW-1185">Reference proteome</keyword>
<dbReference type="Proteomes" id="UP000606396">
    <property type="component" value="Unassembled WGS sequence"/>
</dbReference>
<dbReference type="SUPFAM" id="SSF52200">
    <property type="entry name" value="Toll/Interleukin receptor TIR domain"/>
    <property type="match status" value="1"/>
</dbReference>
<protein>
    <submittedName>
        <fullName evidence="2">AAA-like domain-containing protein</fullName>
    </submittedName>
</protein>
<dbReference type="InterPro" id="IPR027417">
    <property type="entry name" value="P-loop_NTPase"/>
</dbReference>
<dbReference type="EMBL" id="JACJTC010000043">
    <property type="protein sequence ID" value="MBD2616219.1"/>
    <property type="molecule type" value="Genomic_DNA"/>
</dbReference>
<dbReference type="Pfam" id="PF12770">
    <property type="entry name" value="CHAT"/>
    <property type="match status" value="1"/>
</dbReference>
<feature type="domain" description="TIR" evidence="1">
    <location>
        <begin position="215"/>
        <end position="354"/>
    </location>
</feature>